<evidence type="ECO:0000313" key="1">
    <source>
        <dbReference type="EMBL" id="EMY79847.1"/>
    </source>
</evidence>
<comment type="caution">
    <text evidence="1">The sequence shown here is derived from an EMBL/GenBank/DDBJ whole genome shotgun (WGS) entry which is preliminary data.</text>
</comment>
<dbReference type="Proteomes" id="UP000012317">
    <property type="component" value="Unassembled WGS sequence"/>
</dbReference>
<name>N1WRH7_9FLAO</name>
<evidence type="ECO:0000313" key="2">
    <source>
        <dbReference type="Proteomes" id="UP000012317"/>
    </source>
</evidence>
<dbReference type="EMBL" id="APLF01000039">
    <property type="protein sequence ID" value="EMY79847.1"/>
    <property type="molecule type" value="Genomic_DNA"/>
</dbReference>
<accession>N1WRH7</accession>
<proteinExistence type="predicted"/>
<reference evidence="1 2" key="1">
    <citation type="journal article" date="2014" name="Genome Biol. Evol.">
        <title>Extensive gene acquisition in the extremely psychrophilic bacterial species Psychroflexus torquis and the link to sea-ice ecosystem specialism.</title>
        <authorList>
            <person name="Feng S."/>
            <person name="Powell S.M."/>
            <person name="Wilson R."/>
            <person name="Bowman J.P."/>
        </authorList>
    </citation>
    <scope>NUCLEOTIDE SEQUENCE [LARGE SCALE GENOMIC DNA]</scope>
    <source>
        <strain evidence="1 2">ACAM 44</strain>
    </source>
</reference>
<dbReference type="RefSeq" id="WP_003445903.1">
    <property type="nucleotide sequence ID" value="NZ_APLF01000039.1"/>
</dbReference>
<gene>
    <name evidence="1" type="ORF">pgond44_14863</name>
</gene>
<protein>
    <submittedName>
        <fullName evidence="1">Uncharacterized protein</fullName>
    </submittedName>
</protein>
<dbReference type="AlphaFoldDB" id="N1WRH7"/>
<sequence>MKELNLNELEIIGGNNDTYSNFCAGFTAGAIVYGAGVLANFWNPVGWGGGAAILAIEASCLINEI</sequence>
<organism evidence="1 2">
    <name type="scientific">Psychroflexus gondwanensis ACAM 44</name>
    <dbReference type="NCBI Taxonomy" id="1189619"/>
    <lineage>
        <taxon>Bacteria</taxon>
        <taxon>Pseudomonadati</taxon>
        <taxon>Bacteroidota</taxon>
        <taxon>Flavobacteriia</taxon>
        <taxon>Flavobacteriales</taxon>
        <taxon>Flavobacteriaceae</taxon>
        <taxon>Psychroflexus</taxon>
    </lineage>
</organism>
<keyword evidence="2" id="KW-1185">Reference proteome</keyword>